<dbReference type="AlphaFoldDB" id="A0AAV3ZST1"/>
<evidence type="ECO:0000313" key="2">
    <source>
        <dbReference type="Proteomes" id="UP000735302"/>
    </source>
</evidence>
<gene>
    <name evidence="1" type="ORF">PoB_002344400</name>
</gene>
<protein>
    <submittedName>
        <fullName evidence="1">Uncharacterized protein</fullName>
    </submittedName>
</protein>
<keyword evidence="2" id="KW-1185">Reference proteome</keyword>
<dbReference type="Proteomes" id="UP000735302">
    <property type="component" value="Unassembled WGS sequence"/>
</dbReference>
<proteinExistence type="predicted"/>
<comment type="caution">
    <text evidence="1">The sequence shown here is derived from an EMBL/GenBank/DDBJ whole genome shotgun (WGS) entry which is preliminary data.</text>
</comment>
<name>A0AAV3ZST1_9GAST</name>
<accession>A0AAV3ZST1</accession>
<dbReference type="EMBL" id="BLXT01002711">
    <property type="protein sequence ID" value="GFN96938.1"/>
    <property type="molecule type" value="Genomic_DNA"/>
</dbReference>
<evidence type="ECO:0000313" key="1">
    <source>
        <dbReference type="EMBL" id="GFN96938.1"/>
    </source>
</evidence>
<reference evidence="1 2" key="1">
    <citation type="journal article" date="2021" name="Elife">
        <title>Chloroplast acquisition without the gene transfer in kleptoplastic sea slugs, Plakobranchus ocellatus.</title>
        <authorList>
            <person name="Maeda T."/>
            <person name="Takahashi S."/>
            <person name="Yoshida T."/>
            <person name="Shimamura S."/>
            <person name="Takaki Y."/>
            <person name="Nagai Y."/>
            <person name="Toyoda A."/>
            <person name="Suzuki Y."/>
            <person name="Arimoto A."/>
            <person name="Ishii H."/>
            <person name="Satoh N."/>
            <person name="Nishiyama T."/>
            <person name="Hasebe M."/>
            <person name="Maruyama T."/>
            <person name="Minagawa J."/>
            <person name="Obokata J."/>
            <person name="Shigenobu S."/>
        </authorList>
    </citation>
    <scope>NUCLEOTIDE SEQUENCE [LARGE SCALE GENOMIC DNA]</scope>
</reference>
<sequence length="82" mass="9106">MRDVSDGNLTALLCLAQDCPQTHIGGGSRDKGWSIRIEDERAHTVSDSVLLIRKGAQFVGQVTWIILCNIHEVVRDCAYLHC</sequence>
<organism evidence="1 2">
    <name type="scientific">Plakobranchus ocellatus</name>
    <dbReference type="NCBI Taxonomy" id="259542"/>
    <lineage>
        <taxon>Eukaryota</taxon>
        <taxon>Metazoa</taxon>
        <taxon>Spiralia</taxon>
        <taxon>Lophotrochozoa</taxon>
        <taxon>Mollusca</taxon>
        <taxon>Gastropoda</taxon>
        <taxon>Heterobranchia</taxon>
        <taxon>Euthyneura</taxon>
        <taxon>Panpulmonata</taxon>
        <taxon>Sacoglossa</taxon>
        <taxon>Placobranchoidea</taxon>
        <taxon>Plakobranchidae</taxon>
        <taxon>Plakobranchus</taxon>
    </lineage>
</organism>